<dbReference type="SMART" id="SM00448">
    <property type="entry name" value="REC"/>
    <property type="match status" value="1"/>
</dbReference>
<dbReference type="EMBL" id="SNWD01000017">
    <property type="protein sequence ID" value="TDN78401.1"/>
    <property type="molecule type" value="Genomic_DNA"/>
</dbReference>
<dbReference type="InterPro" id="IPR050595">
    <property type="entry name" value="Bact_response_regulator"/>
</dbReference>
<comment type="caution">
    <text evidence="4">The sequence shown here is derived from an EMBL/GenBank/DDBJ whole genome shotgun (WGS) entry which is preliminary data.</text>
</comment>
<evidence type="ECO:0000313" key="4">
    <source>
        <dbReference type="EMBL" id="TDN78401.1"/>
    </source>
</evidence>
<dbReference type="SUPFAM" id="SSF52172">
    <property type="entry name" value="CheY-like"/>
    <property type="match status" value="1"/>
</dbReference>
<proteinExistence type="predicted"/>
<gene>
    <name evidence="4" type="ORF">EV664_11721</name>
</gene>
<name>A0A4R6FB61_9SPHN</name>
<dbReference type="PANTHER" id="PTHR44591:SF3">
    <property type="entry name" value="RESPONSE REGULATORY DOMAIN-CONTAINING PROTEIN"/>
    <property type="match status" value="1"/>
</dbReference>
<dbReference type="PROSITE" id="PS50110">
    <property type="entry name" value="RESPONSE_REGULATORY"/>
    <property type="match status" value="1"/>
</dbReference>
<evidence type="ECO:0000313" key="5">
    <source>
        <dbReference type="Proteomes" id="UP000295493"/>
    </source>
</evidence>
<accession>A0A4R6FB61</accession>
<dbReference type="PANTHER" id="PTHR44591">
    <property type="entry name" value="STRESS RESPONSE REGULATOR PROTEIN 1"/>
    <property type="match status" value="1"/>
</dbReference>
<sequence>MALILLADDDDILLELAQLRLEADGHHVVTAEDGVEALDRLKDFRPDLVILDSVMPRLGGQEVLAAMREDSAMRDIMVMMLTALSGEAEVRHALDAGAQDYMTKPFRPDALSMRVAELLQRNGDPG</sequence>
<feature type="domain" description="Response regulatory" evidence="3">
    <location>
        <begin position="3"/>
        <end position="119"/>
    </location>
</feature>
<protein>
    <submittedName>
        <fullName evidence="4">Response regulator receiver domain-containing protein</fullName>
    </submittedName>
</protein>
<dbReference type="CDD" id="cd17574">
    <property type="entry name" value="REC_OmpR"/>
    <property type="match status" value="1"/>
</dbReference>
<dbReference type="AlphaFoldDB" id="A0A4R6FB61"/>
<evidence type="ECO:0000256" key="1">
    <source>
        <dbReference type="ARBA" id="ARBA00022553"/>
    </source>
</evidence>
<dbReference type="Pfam" id="PF00072">
    <property type="entry name" value="Response_reg"/>
    <property type="match status" value="1"/>
</dbReference>
<keyword evidence="1 2" id="KW-0597">Phosphoprotein</keyword>
<dbReference type="InterPro" id="IPR001789">
    <property type="entry name" value="Sig_transdc_resp-reg_receiver"/>
</dbReference>
<evidence type="ECO:0000259" key="3">
    <source>
        <dbReference type="PROSITE" id="PS50110"/>
    </source>
</evidence>
<dbReference type="RefSeq" id="WP_229668339.1">
    <property type="nucleotide sequence ID" value="NZ_BMLU01000016.1"/>
</dbReference>
<dbReference type="InterPro" id="IPR011006">
    <property type="entry name" value="CheY-like_superfamily"/>
</dbReference>
<keyword evidence="5" id="KW-1185">Reference proteome</keyword>
<organism evidence="4 5">
    <name type="scientific">Stakelama pacifica</name>
    <dbReference type="NCBI Taxonomy" id="517720"/>
    <lineage>
        <taxon>Bacteria</taxon>
        <taxon>Pseudomonadati</taxon>
        <taxon>Pseudomonadota</taxon>
        <taxon>Alphaproteobacteria</taxon>
        <taxon>Sphingomonadales</taxon>
        <taxon>Sphingomonadaceae</taxon>
        <taxon>Stakelama</taxon>
    </lineage>
</organism>
<reference evidence="4 5" key="1">
    <citation type="submission" date="2019-03" db="EMBL/GenBank/DDBJ databases">
        <title>Genomic Encyclopedia of Type Strains, Phase IV (KMG-IV): sequencing the most valuable type-strain genomes for metagenomic binning, comparative biology and taxonomic classification.</title>
        <authorList>
            <person name="Goeker M."/>
        </authorList>
    </citation>
    <scope>NUCLEOTIDE SEQUENCE [LARGE SCALE GENOMIC DNA]</scope>
    <source>
        <strain evidence="4 5">DSM 25059</strain>
    </source>
</reference>
<evidence type="ECO:0000256" key="2">
    <source>
        <dbReference type="PROSITE-ProRule" id="PRU00169"/>
    </source>
</evidence>
<dbReference type="Gene3D" id="3.40.50.2300">
    <property type="match status" value="1"/>
</dbReference>
<dbReference type="GO" id="GO:0000160">
    <property type="term" value="P:phosphorelay signal transduction system"/>
    <property type="evidence" value="ECO:0007669"/>
    <property type="project" value="InterPro"/>
</dbReference>
<feature type="modified residue" description="4-aspartylphosphate" evidence="2">
    <location>
        <position position="52"/>
    </location>
</feature>
<dbReference type="Proteomes" id="UP000295493">
    <property type="component" value="Unassembled WGS sequence"/>
</dbReference>